<feature type="chain" id="PRO_5012158772" evidence="2">
    <location>
        <begin position="16"/>
        <end position="1349"/>
    </location>
</feature>
<gene>
    <name evidence="4" type="primary">MYP</name>
</gene>
<name>A0A1B4Z330_MESNU</name>
<evidence type="ECO:0000256" key="1">
    <source>
        <dbReference type="ARBA" id="ARBA00022737"/>
    </source>
</evidence>
<dbReference type="PROSITE" id="PS00206">
    <property type="entry name" value="TRANSFERRIN_LIKE_2"/>
    <property type="match status" value="1"/>
</dbReference>
<protein>
    <submittedName>
        <fullName evidence="4">Major yolk protein</fullName>
    </submittedName>
</protein>
<keyword evidence="2" id="KW-0732">Signal</keyword>
<dbReference type="PANTHER" id="PTHR11485">
    <property type="entry name" value="TRANSFERRIN"/>
    <property type="match status" value="1"/>
</dbReference>
<proteinExistence type="evidence at transcript level"/>
<accession>A0A1B4Z330</accession>
<dbReference type="PRINTS" id="PR00422">
    <property type="entry name" value="TRANSFERRIN"/>
</dbReference>
<dbReference type="GO" id="GO:0005576">
    <property type="term" value="C:extracellular region"/>
    <property type="evidence" value="ECO:0007669"/>
    <property type="project" value="InterPro"/>
</dbReference>
<dbReference type="GO" id="GO:0045047">
    <property type="term" value="P:protein targeting to ER"/>
    <property type="evidence" value="ECO:0007669"/>
    <property type="project" value="TreeGrafter"/>
</dbReference>
<dbReference type="Pfam" id="PF00405">
    <property type="entry name" value="Transferrin"/>
    <property type="match status" value="2"/>
</dbReference>
<evidence type="ECO:0000313" key="4">
    <source>
        <dbReference type="EMBL" id="BAV53811.1"/>
    </source>
</evidence>
<dbReference type="InterPro" id="IPR001156">
    <property type="entry name" value="Transferrin-like_dom"/>
</dbReference>
<dbReference type="SUPFAM" id="SSF53850">
    <property type="entry name" value="Periplasmic binding protein-like II"/>
    <property type="match status" value="2"/>
</dbReference>
<dbReference type="Gene3D" id="3.40.190.10">
    <property type="entry name" value="Periplasmic binding protein-like II"/>
    <property type="match status" value="4"/>
</dbReference>
<evidence type="ECO:0000259" key="3">
    <source>
        <dbReference type="PROSITE" id="PS51408"/>
    </source>
</evidence>
<dbReference type="EMBL" id="LC175467">
    <property type="protein sequence ID" value="BAV53811.1"/>
    <property type="molecule type" value="mRNA"/>
</dbReference>
<dbReference type="CDD" id="cd13529">
    <property type="entry name" value="PBP2_transferrin"/>
    <property type="match status" value="2"/>
</dbReference>
<dbReference type="InterPro" id="IPR018195">
    <property type="entry name" value="Transferrin_Fe_BS"/>
</dbReference>
<keyword evidence="1" id="KW-0677">Repeat</keyword>
<reference evidence="4" key="1">
    <citation type="submission" date="2016-08" db="EMBL/GenBank/DDBJ databases">
        <title>Mesocentrotus nudus MYPmRNA in testis,complete cds.</title>
        <authorList>
            <person name="Ura K."/>
        </authorList>
    </citation>
    <scope>NUCLEOTIDE SEQUENCE</scope>
    <source>
        <tissue evidence="4">Gonad</tissue>
    </source>
</reference>
<feature type="domain" description="Transferrin-like" evidence="3">
    <location>
        <begin position="133"/>
        <end position="474"/>
    </location>
</feature>
<organism evidence="4">
    <name type="scientific">Mesocentrotus nudus</name>
    <name type="common">Sea urchin</name>
    <name type="synonym">Strongylocentrotus nudus</name>
    <dbReference type="NCBI Taxonomy" id="7666"/>
    <lineage>
        <taxon>Eukaryota</taxon>
        <taxon>Metazoa</taxon>
        <taxon>Echinodermata</taxon>
        <taxon>Eleutherozoa</taxon>
        <taxon>Echinozoa</taxon>
        <taxon>Echinoidea</taxon>
        <taxon>Euechinoidea</taxon>
        <taxon>Echinacea</taxon>
        <taxon>Camarodonta</taxon>
        <taxon>Echinidea</taxon>
        <taxon>Strongylocentrotidae</taxon>
        <taxon>Mesocentrotus</taxon>
    </lineage>
</organism>
<dbReference type="PROSITE" id="PS51408">
    <property type="entry name" value="TRANSFERRIN_LIKE_4"/>
    <property type="match status" value="2"/>
</dbReference>
<feature type="domain" description="Transferrin-like" evidence="3">
    <location>
        <begin position="489"/>
        <end position="1093"/>
    </location>
</feature>
<dbReference type="PANTHER" id="PTHR11485:SF34">
    <property type="entry name" value="SIGNAL RECOGNITION PARTICLE RECEPTOR SUBUNIT BETA"/>
    <property type="match status" value="1"/>
</dbReference>
<evidence type="ECO:0000256" key="2">
    <source>
        <dbReference type="SAM" id="SignalP"/>
    </source>
</evidence>
<dbReference type="GO" id="GO:0005785">
    <property type="term" value="C:signal recognition particle receptor complex"/>
    <property type="evidence" value="ECO:0007669"/>
    <property type="project" value="TreeGrafter"/>
</dbReference>
<sequence length="1349" mass="153526">MRALILFCLVASSVAVPSGSLGRRPGTCPPQPNEDDMLGATRCSYVYGLTWDYTCDNPGQENYKCCQYENDIRICVPPIPDNDVEVNVQGHSQVQTEDQVRQAILKTQDFIRKVGLYPAPEQRLRTTPSPDTIRWCVSSPCQMTKCQRMVNEFTYSPNMVPRKEWKCTQATSQEQCMFWIEQGWADIMTTREGQVYSANTTFNLKPIAYETTITDEQPEIQLLKHYQNVTFALKSSRLVNPNTFAELHDKTTCHAGIDMPASFADPVCNLIKEGIIPVTGNHVESFSDFVQESCVPGVLNKTYNKNGTYPLSLVTLCEDQQYEYSGIKGALRCLDSGKGQVTFVDQKVIKEIMSDINLRNNYQVVCRDESRLLDQEIFRDSTCHVGHTARPTIFINKNNTHQKEMDLKALVEKMMELYGNTDPTVQFNIFDSSAYDCGKCQKTGKPLNKNLMFLEESNTMKIVDDSKVYAGEVYAAYNICSKLVPKPRAKICVTNVTKYEACRRFKGIAENIPEVKKVAWGCVLANSSLECMQAVHNNTADLFKANPMETFIAGKEFLLDPLMSVHRNDSVTKNHTYTRTLAVIKRSSLAQFPDLLNVPEGQPKYIKDLWKLKVCSAGLKNFSAFHSAIGYLLANGTIPRIGSVFESVNRYFQATCIPEIEPETWRLDSDLLLGREMNWGFSSLNMFNFTGQEWLLWNTPATWNFLTYNRKVSNGLDIKKLLELKKQNLTSHIFNHNLSTPMNVELLDDLVGVEGISDLVKGLQDTTGPEGRKKMNMLRDRLSNSFPNFDAVRTLSDKVDIINKMKDARQSRLQNQDHPFGNVIQETFQGHLMVDVFSKLLELRSDKISTLEEIISHVKTIPYLTDFKDVEITTVIKHPAIMSYIEIYFPRLSQTSVEPFDNVELREREFNRYTNPLWLSPKVHTYLEMVKKHQTEITKTCNSNLPLNFKGYEGSLRCLKSGVADMAFFDEQTLRDEDLLSRVGFTYNDLRLLCPNGQVVEIDVNLDIAKVCNFGEVMNPVLVTAYNTSGSWRWNITKALMIAHQSVALPALFGEGTVMGKDYDMLLPIAPLNQSYQPFLGPKPLRSMEAVVKASSYDWFKDQTGICYGETYTNIIKQRNETCQAIVKDVTCVGTPRMKKISVGRFGAKQYKMIKMCSRPSKFVRKMADFQCDNGFGYLKPVITAVACECMPCVEMIEYNTSFTEDLMWSDRSNKYSLRGEQDIYNQIPIWGNNPYFYDHTLSKNFELGNHSIIVEHVQTVVGERPISGVMSQRIPEVDSEVQVQMDTVSITKTCESVWNGQSWLPERFPGYKTSGSCAVPEYGVNAKSRVERFRQIMQRKQQLVDHHH</sequence>
<dbReference type="SMART" id="SM00094">
    <property type="entry name" value="TR_FER"/>
    <property type="match status" value="1"/>
</dbReference>
<feature type="signal peptide" evidence="2">
    <location>
        <begin position="1"/>
        <end position="15"/>
    </location>
</feature>